<feature type="region of interest" description="Disordered" evidence="1">
    <location>
        <begin position="260"/>
        <end position="280"/>
    </location>
</feature>
<protein>
    <submittedName>
        <fullName evidence="2">RHS repeat-associated core domain-containing protein</fullName>
    </submittedName>
</protein>
<feature type="region of interest" description="Disordered" evidence="1">
    <location>
        <begin position="146"/>
        <end position="244"/>
    </location>
</feature>
<dbReference type="PANTHER" id="PTHR32305">
    <property type="match status" value="1"/>
</dbReference>
<proteinExistence type="predicted"/>
<gene>
    <name evidence="2" type="ORF">SAMN04488117_11876</name>
</gene>
<name>A0A1G7TVW7_9RHOB</name>
<dbReference type="InterPro" id="IPR050708">
    <property type="entry name" value="T6SS_VgrG/RHS"/>
</dbReference>
<feature type="compositionally biased region" description="Basic and acidic residues" evidence="1">
    <location>
        <begin position="267"/>
        <end position="280"/>
    </location>
</feature>
<evidence type="ECO:0000256" key="1">
    <source>
        <dbReference type="SAM" id="MobiDB-lite"/>
    </source>
</evidence>
<feature type="compositionally biased region" description="Polar residues" evidence="1">
    <location>
        <begin position="227"/>
        <end position="244"/>
    </location>
</feature>
<dbReference type="AlphaFoldDB" id="A0A1G7TVW7"/>
<dbReference type="PANTHER" id="PTHR32305:SF15">
    <property type="entry name" value="PROTEIN RHSA-RELATED"/>
    <property type="match status" value="1"/>
</dbReference>
<sequence length="280" mass="29692">MLSLTKAEETKGFIGERFDADAGLQYLNARYYDPRLGLFIQPDWLDPTQPGVGTNRFAYSANDPVNLSDPNGNFWGIAVKAVKLAIKGGDIAATVSGAVADFKTMTGKGVSMGRRIAAAASLASEIASPVSIRDAKAAKNAADALMGGAGKSGAASSESLSGPVTNLVSGTNAKGQLTSRSSFRNQTTQDNWDNATDGPSGGKLCPSCGEEVKVAPGTGQQRDWDNSHNPSWTNRQFDPQNTSRQDVIDNYQEGTSLECVRCNRGGGNRDERFDDTNEDN</sequence>
<dbReference type="Proteomes" id="UP000182284">
    <property type="component" value="Unassembled WGS sequence"/>
</dbReference>
<dbReference type="NCBIfam" id="TIGR03696">
    <property type="entry name" value="Rhs_assc_core"/>
    <property type="match status" value="1"/>
</dbReference>
<dbReference type="InterPro" id="IPR022385">
    <property type="entry name" value="Rhs_assc_core"/>
</dbReference>
<evidence type="ECO:0000313" key="2">
    <source>
        <dbReference type="EMBL" id="SDG38869.1"/>
    </source>
</evidence>
<evidence type="ECO:0000313" key="3">
    <source>
        <dbReference type="Proteomes" id="UP000182284"/>
    </source>
</evidence>
<dbReference type="Gene3D" id="2.180.10.10">
    <property type="entry name" value="RHS repeat-associated core"/>
    <property type="match status" value="1"/>
</dbReference>
<organism evidence="2 3">
    <name type="scientific">Celeribacter baekdonensis</name>
    <dbReference type="NCBI Taxonomy" id="875171"/>
    <lineage>
        <taxon>Bacteria</taxon>
        <taxon>Pseudomonadati</taxon>
        <taxon>Pseudomonadota</taxon>
        <taxon>Alphaproteobacteria</taxon>
        <taxon>Rhodobacterales</taxon>
        <taxon>Roseobacteraceae</taxon>
        <taxon>Celeribacter</taxon>
    </lineage>
</organism>
<accession>A0A1G7TVW7</accession>
<feature type="compositionally biased region" description="Polar residues" evidence="1">
    <location>
        <begin position="163"/>
        <end position="194"/>
    </location>
</feature>
<dbReference type="EMBL" id="FNBL01000018">
    <property type="protein sequence ID" value="SDG38869.1"/>
    <property type="molecule type" value="Genomic_DNA"/>
</dbReference>
<feature type="compositionally biased region" description="Low complexity" evidence="1">
    <location>
        <begin position="152"/>
        <end position="162"/>
    </location>
</feature>
<reference evidence="2 3" key="1">
    <citation type="submission" date="2016-10" db="EMBL/GenBank/DDBJ databases">
        <authorList>
            <person name="de Groot N.N."/>
        </authorList>
    </citation>
    <scope>NUCLEOTIDE SEQUENCE [LARGE SCALE GENOMIC DNA]</scope>
    <source>
        <strain evidence="2 3">DSM 27375</strain>
    </source>
</reference>